<proteinExistence type="predicted"/>
<dbReference type="OrthoDB" id="9781349at2"/>
<evidence type="ECO:0000313" key="3">
    <source>
        <dbReference type="EMBL" id="TCJ87180.1"/>
    </source>
</evidence>
<keyword evidence="4" id="KW-1185">Reference proteome</keyword>
<keyword evidence="1" id="KW-0472">Membrane</keyword>
<dbReference type="EMBL" id="SMFQ01000003">
    <property type="protein sequence ID" value="TCJ87180.1"/>
    <property type="molecule type" value="Genomic_DNA"/>
</dbReference>
<sequence length="520" mass="54475">MEFLNYFGNVFTVYHMSLLIGGTLAGLILGALPGLSPTMAVALMIPFTFHMEPAAGLILLGAMYTATVAGGAISAILVNVPGAPANIATALDGHKLAGQGRAAEALFYCFTSSFVGGIIGIIILIFFTPPLAKLALKFGPTELFWIAILGITIIGTIGSKSVVMGLLSGIIGIALSTIGANPMLGEDRFVYNEHLESGIHIVAALIGLFAIPQVLNLIEKSRDAKDAAIHDLGESNVLKAVLYNLTRIKALSIGSIIGVIVGVIPGAGGQIAGLVAYDQAKKLSKNPDKFGKGEPDGVIAAESANNAMVGPSLVPLLTLSIPGSPTAAVLLGGLLIHGLFPGPTLFTEHAEVTWTFINSLLVAQVFMLIIGLILSRHSGWIMKVPAHFMAATIFILAVFGTYSIQSSYSDVLIMATLGVFMYFGSKLGFSPAPVVLGIILGPIAEDNFLQGKLIGEASDGVFNYFTSGVLNITMITLVVLSIGYSAYSEAKMNKLKQKILADKERNNSNTQKDNNTQGAV</sequence>
<feature type="transmembrane region" description="Helical" evidence="1">
    <location>
        <begin position="55"/>
        <end position="78"/>
    </location>
</feature>
<dbReference type="AlphaFoldDB" id="A0A4R1F1I0"/>
<evidence type="ECO:0000259" key="2">
    <source>
        <dbReference type="Pfam" id="PF01970"/>
    </source>
</evidence>
<accession>A0A4R1F1I0</accession>
<feature type="transmembrane region" description="Helical" evidence="1">
    <location>
        <begin position="464"/>
        <end position="487"/>
    </location>
</feature>
<comment type="caution">
    <text evidence="3">The sequence shown here is derived from an EMBL/GenBank/DDBJ whole genome shotgun (WGS) entry which is preliminary data.</text>
</comment>
<keyword evidence="1" id="KW-1133">Transmembrane helix</keyword>
<feature type="transmembrane region" description="Helical" evidence="1">
    <location>
        <begin position="253"/>
        <end position="277"/>
    </location>
</feature>
<keyword evidence="1" id="KW-0812">Transmembrane</keyword>
<feature type="transmembrane region" description="Helical" evidence="1">
    <location>
        <begin position="352"/>
        <end position="374"/>
    </location>
</feature>
<organism evidence="3 4">
    <name type="scientific">Cocleimonas flava</name>
    <dbReference type="NCBI Taxonomy" id="634765"/>
    <lineage>
        <taxon>Bacteria</taxon>
        <taxon>Pseudomonadati</taxon>
        <taxon>Pseudomonadota</taxon>
        <taxon>Gammaproteobacteria</taxon>
        <taxon>Thiotrichales</taxon>
        <taxon>Thiotrichaceae</taxon>
        <taxon>Cocleimonas</taxon>
    </lineage>
</organism>
<dbReference type="PANTHER" id="PTHR35342">
    <property type="entry name" value="TRICARBOXYLIC TRANSPORT PROTEIN"/>
    <property type="match status" value="1"/>
</dbReference>
<feature type="domain" description="DUF112" evidence="2">
    <location>
        <begin position="18"/>
        <end position="436"/>
    </location>
</feature>
<evidence type="ECO:0000256" key="1">
    <source>
        <dbReference type="SAM" id="Phobius"/>
    </source>
</evidence>
<name>A0A4R1F1I0_9GAMM</name>
<dbReference type="RefSeq" id="WP_131905478.1">
    <property type="nucleotide sequence ID" value="NZ_BAAAFU010000004.1"/>
</dbReference>
<feature type="transmembrane region" description="Helical" evidence="1">
    <location>
        <begin position="134"/>
        <end position="154"/>
    </location>
</feature>
<reference evidence="3 4" key="1">
    <citation type="submission" date="2019-03" db="EMBL/GenBank/DDBJ databases">
        <title>Genomic Encyclopedia of Type Strains, Phase IV (KMG-IV): sequencing the most valuable type-strain genomes for metagenomic binning, comparative biology and taxonomic classification.</title>
        <authorList>
            <person name="Goeker M."/>
        </authorList>
    </citation>
    <scope>NUCLEOTIDE SEQUENCE [LARGE SCALE GENOMIC DNA]</scope>
    <source>
        <strain evidence="3 4">DSM 24830</strain>
    </source>
</reference>
<dbReference type="InterPro" id="IPR002823">
    <property type="entry name" value="DUF112_TM"/>
</dbReference>
<gene>
    <name evidence="3" type="ORF">EV695_1683</name>
</gene>
<dbReference type="PRINTS" id="PR00173">
    <property type="entry name" value="EDTRNSPORT"/>
</dbReference>
<dbReference type="Proteomes" id="UP000294887">
    <property type="component" value="Unassembled WGS sequence"/>
</dbReference>
<feature type="transmembrane region" description="Helical" evidence="1">
    <location>
        <begin position="12"/>
        <end position="35"/>
    </location>
</feature>
<feature type="transmembrane region" description="Helical" evidence="1">
    <location>
        <begin position="105"/>
        <end position="128"/>
    </location>
</feature>
<feature type="transmembrane region" description="Helical" evidence="1">
    <location>
        <begin position="199"/>
        <end position="218"/>
    </location>
</feature>
<dbReference type="Pfam" id="PF01970">
    <property type="entry name" value="TctA"/>
    <property type="match status" value="1"/>
</dbReference>
<feature type="transmembrane region" description="Helical" evidence="1">
    <location>
        <begin position="386"/>
        <end position="404"/>
    </location>
</feature>
<feature type="transmembrane region" description="Helical" evidence="1">
    <location>
        <begin position="316"/>
        <end position="340"/>
    </location>
</feature>
<feature type="transmembrane region" description="Helical" evidence="1">
    <location>
        <begin position="161"/>
        <end position="179"/>
    </location>
</feature>
<evidence type="ECO:0000313" key="4">
    <source>
        <dbReference type="Proteomes" id="UP000294887"/>
    </source>
</evidence>
<dbReference type="PANTHER" id="PTHR35342:SF5">
    <property type="entry name" value="TRICARBOXYLIC TRANSPORT PROTEIN"/>
    <property type="match status" value="1"/>
</dbReference>
<protein>
    <submittedName>
        <fullName evidence="3">Putative tricarboxylic transport membrane protein</fullName>
    </submittedName>
</protein>
<feature type="transmembrane region" description="Helical" evidence="1">
    <location>
        <begin position="411"/>
        <end position="444"/>
    </location>
</feature>